<dbReference type="InterPro" id="IPR003439">
    <property type="entry name" value="ABC_transporter-like_ATP-bd"/>
</dbReference>
<dbReference type="InterPro" id="IPR013525">
    <property type="entry name" value="ABC2_TM"/>
</dbReference>
<keyword evidence="2" id="KW-0813">Transport</keyword>
<evidence type="ECO:0000256" key="9">
    <source>
        <dbReference type="SAM" id="Phobius"/>
    </source>
</evidence>
<feature type="transmembrane region" description="Helical" evidence="9">
    <location>
        <begin position="526"/>
        <end position="544"/>
    </location>
</feature>
<feature type="transmembrane region" description="Helical" evidence="9">
    <location>
        <begin position="550"/>
        <end position="574"/>
    </location>
</feature>
<reference evidence="11" key="1">
    <citation type="submission" date="2022-07" db="EMBL/GenBank/DDBJ databases">
        <title>Phylogenomic reconstructions and comparative analyses of Kickxellomycotina fungi.</title>
        <authorList>
            <person name="Reynolds N.K."/>
            <person name="Stajich J.E."/>
            <person name="Barry K."/>
            <person name="Grigoriev I.V."/>
            <person name="Crous P."/>
            <person name="Smith M.E."/>
        </authorList>
    </citation>
    <scope>NUCLEOTIDE SEQUENCE</scope>
    <source>
        <strain evidence="11">BCRC 34297</strain>
    </source>
</reference>
<evidence type="ECO:0000259" key="10">
    <source>
        <dbReference type="PROSITE" id="PS50893"/>
    </source>
</evidence>
<dbReference type="SMART" id="SM00382">
    <property type="entry name" value="AAA"/>
    <property type="match status" value="1"/>
</dbReference>
<dbReference type="OrthoDB" id="66620at2759"/>
<evidence type="ECO:0000256" key="6">
    <source>
        <dbReference type="ARBA" id="ARBA00022989"/>
    </source>
</evidence>
<evidence type="ECO:0000256" key="4">
    <source>
        <dbReference type="ARBA" id="ARBA00022741"/>
    </source>
</evidence>
<keyword evidence="6 9" id="KW-1133">Transmembrane helix</keyword>
<comment type="subcellular location">
    <subcellularLocation>
        <location evidence="1">Membrane</location>
        <topology evidence="1">Multi-pass membrane protein</topology>
    </subcellularLocation>
</comment>
<evidence type="ECO:0000256" key="3">
    <source>
        <dbReference type="ARBA" id="ARBA00022692"/>
    </source>
</evidence>
<keyword evidence="3 9" id="KW-0812">Transmembrane</keyword>
<name>A0A9W8GWZ4_9FUNG</name>
<dbReference type="Gene3D" id="3.40.50.300">
    <property type="entry name" value="P-loop containing nucleotide triphosphate hydrolases"/>
    <property type="match status" value="1"/>
</dbReference>
<keyword evidence="4" id="KW-0547">Nucleotide-binding</keyword>
<evidence type="ECO:0000256" key="5">
    <source>
        <dbReference type="ARBA" id="ARBA00022840"/>
    </source>
</evidence>
<dbReference type="GO" id="GO:0140359">
    <property type="term" value="F:ABC-type transporter activity"/>
    <property type="evidence" value="ECO:0007669"/>
    <property type="project" value="InterPro"/>
</dbReference>
<dbReference type="AlphaFoldDB" id="A0A9W8GWZ4"/>
<gene>
    <name evidence="11" type="ORF">GGI19_002047</name>
</gene>
<dbReference type="Pfam" id="PF01061">
    <property type="entry name" value="ABC2_membrane"/>
    <property type="match status" value="1"/>
</dbReference>
<dbReference type="InterPro" id="IPR027417">
    <property type="entry name" value="P-loop_NTPase"/>
</dbReference>
<evidence type="ECO:0000256" key="2">
    <source>
        <dbReference type="ARBA" id="ARBA00022448"/>
    </source>
</evidence>
<protein>
    <recommendedName>
        <fullName evidence="10">ABC transporter domain-containing protein</fullName>
    </recommendedName>
</protein>
<accession>A0A9W8GWZ4</accession>
<evidence type="ECO:0000256" key="8">
    <source>
        <dbReference type="SAM" id="MobiDB-lite"/>
    </source>
</evidence>
<evidence type="ECO:0000256" key="7">
    <source>
        <dbReference type="ARBA" id="ARBA00023136"/>
    </source>
</evidence>
<feature type="region of interest" description="Disordered" evidence="8">
    <location>
        <begin position="170"/>
        <end position="199"/>
    </location>
</feature>
<feature type="transmembrane region" description="Helical" evidence="9">
    <location>
        <begin position="473"/>
        <end position="496"/>
    </location>
</feature>
<evidence type="ECO:0000256" key="1">
    <source>
        <dbReference type="ARBA" id="ARBA00004141"/>
    </source>
</evidence>
<organism evidence="11 12">
    <name type="scientific">Coemansia pectinata</name>
    <dbReference type="NCBI Taxonomy" id="1052879"/>
    <lineage>
        <taxon>Eukaryota</taxon>
        <taxon>Fungi</taxon>
        <taxon>Fungi incertae sedis</taxon>
        <taxon>Zoopagomycota</taxon>
        <taxon>Kickxellomycotina</taxon>
        <taxon>Kickxellomycetes</taxon>
        <taxon>Kickxellales</taxon>
        <taxon>Kickxellaceae</taxon>
        <taxon>Coemansia</taxon>
    </lineage>
</organism>
<dbReference type="GO" id="GO:0005524">
    <property type="term" value="F:ATP binding"/>
    <property type="evidence" value="ECO:0007669"/>
    <property type="project" value="UniProtKB-KW"/>
</dbReference>
<keyword evidence="12" id="KW-1185">Reference proteome</keyword>
<keyword evidence="7 9" id="KW-0472">Membrane</keyword>
<dbReference type="GO" id="GO:0016020">
    <property type="term" value="C:membrane"/>
    <property type="evidence" value="ECO:0007669"/>
    <property type="project" value="UniProtKB-SubCell"/>
</dbReference>
<dbReference type="InterPro" id="IPR003593">
    <property type="entry name" value="AAA+_ATPase"/>
</dbReference>
<dbReference type="PANTHER" id="PTHR19241">
    <property type="entry name" value="ATP-BINDING CASSETTE TRANSPORTER"/>
    <property type="match status" value="1"/>
</dbReference>
<dbReference type="PROSITE" id="PS50893">
    <property type="entry name" value="ABC_TRANSPORTER_2"/>
    <property type="match status" value="1"/>
</dbReference>
<comment type="caution">
    <text evidence="11">The sequence shown here is derived from an EMBL/GenBank/DDBJ whole genome shotgun (WGS) entry which is preliminary data.</text>
</comment>
<feature type="transmembrane region" description="Helical" evidence="9">
    <location>
        <begin position="662"/>
        <end position="683"/>
    </location>
</feature>
<sequence length="740" mass="80453">MEPNKPLQISFEGLTYSVKVPAKRAVGSSGNPLLRMLKSPFTKPEFDDKVILRQLNGSFRPGRVTAILGPSGSGKTTLLNLLAGQISTGTTSGDIWVNGRRVSGASMRQLAGYVNQDDVILPTMTVEEAIEMSIILRPPPIASQSRGPSPMASVLGDRDVSAEVDVNVATGNDQLPLPVTTGRSNGETQGAGGRSTPPKKVAASVAAARKAEIKAHHQARCSHAISLFGLEKCRGTAVGDSSSKGISGGEKKRTAIAMEWVTEAPVLFLDEPTSGLDAHSALMVARQLKDIADAGRTVVTVLHQPSSDMFEIIDDILILFEGRIVYLGERASLVGYLERLGYPCGMYTNPADHVFNAVLFEGAAVAKGMSDSQRVEQRAEHLLTTWQSSPEAATMQALIANPELTAIDKTQFRQTSPPLTQLRYLIKRAGRNAVRNRLVIKVRLIQSAFFGLLIGCIFLNTDDKAVPVQRQNYSGAMFFSCMTQFLLTILAVVNVFTGERLVFFREWQAAYYGLPAYFAAKNIIELPIQIISPIIYSAISYWLLGFQHDGVKFILFTVIAITLSVCGFTCGFLLGASFKTLSAVLAALPAMFLPFMLFGGLLVNTGNSTVWLRWIQWISPIKYGYSAMMKNQFEGYVVDGKPIGDEYLDEVQLGSFSIGVDIIFVLGISLLAWVLSYVALAYLTQKGRGDSAKSSTKKSQAELLGQPDARFTKVTEKKSHVATLAATEERQKPMLNLSLE</sequence>
<feature type="domain" description="ABC transporter" evidence="10">
    <location>
        <begin position="34"/>
        <end position="346"/>
    </location>
</feature>
<dbReference type="SUPFAM" id="SSF52540">
    <property type="entry name" value="P-loop containing nucleoside triphosphate hydrolases"/>
    <property type="match status" value="1"/>
</dbReference>
<feature type="transmembrane region" description="Helical" evidence="9">
    <location>
        <begin position="581"/>
        <end position="603"/>
    </location>
</feature>
<feature type="transmembrane region" description="Helical" evidence="9">
    <location>
        <begin position="438"/>
        <end position="461"/>
    </location>
</feature>
<dbReference type="GO" id="GO:0016887">
    <property type="term" value="F:ATP hydrolysis activity"/>
    <property type="evidence" value="ECO:0007669"/>
    <property type="project" value="InterPro"/>
</dbReference>
<evidence type="ECO:0000313" key="12">
    <source>
        <dbReference type="Proteomes" id="UP001140011"/>
    </source>
</evidence>
<evidence type="ECO:0000313" key="11">
    <source>
        <dbReference type="EMBL" id="KAJ2754927.1"/>
    </source>
</evidence>
<dbReference type="EMBL" id="JANBUH010000087">
    <property type="protein sequence ID" value="KAJ2754927.1"/>
    <property type="molecule type" value="Genomic_DNA"/>
</dbReference>
<dbReference type="Proteomes" id="UP001140011">
    <property type="component" value="Unassembled WGS sequence"/>
</dbReference>
<dbReference type="Pfam" id="PF00005">
    <property type="entry name" value="ABC_tran"/>
    <property type="match status" value="1"/>
</dbReference>
<proteinExistence type="predicted"/>
<keyword evidence="5" id="KW-0067">ATP-binding</keyword>